<evidence type="ECO:0000256" key="9">
    <source>
        <dbReference type="SAM" id="Phobius"/>
    </source>
</evidence>
<feature type="transmembrane region" description="Helical" evidence="9">
    <location>
        <begin position="391"/>
        <end position="412"/>
    </location>
</feature>
<keyword evidence="4" id="KW-1003">Cell membrane</keyword>
<keyword evidence="12" id="KW-1185">Reference proteome</keyword>
<organism evidence="11 12">
    <name type="scientific">Chitinophaga pinensis</name>
    <dbReference type="NCBI Taxonomy" id="79329"/>
    <lineage>
        <taxon>Bacteria</taxon>
        <taxon>Pseudomonadati</taxon>
        <taxon>Bacteroidota</taxon>
        <taxon>Chitinophagia</taxon>
        <taxon>Chitinophagales</taxon>
        <taxon>Chitinophagaceae</taxon>
        <taxon>Chitinophaga</taxon>
    </lineage>
</organism>
<dbReference type="FunFam" id="1.20.1640.10:FF:000001">
    <property type="entry name" value="Efflux pump membrane transporter"/>
    <property type="match status" value="1"/>
</dbReference>
<evidence type="ECO:0000259" key="10">
    <source>
        <dbReference type="PROSITE" id="PS50156"/>
    </source>
</evidence>
<dbReference type="Gene3D" id="1.20.1640.10">
    <property type="entry name" value="Multidrug efflux transporter AcrB transmembrane domain"/>
    <property type="match status" value="2"/>
</dbReference>
<dbReference type="InterPro" id="IPR004764">
    <property type="entry name" value="MdtF-like"/>
</dbReference>
<evidence type="ECO:0000313" key="12">
    <source>
        <dbReference type="Proteomes" id="UP000318815"/>
    </source>
</evidence>
<dbReference type="OrthoDB" id="9758234at2"/>
<evidence type="ECO:0000256" key="4">
    <source>
        <dbReference type="ARBA" id="ARBA00022475"/>
    </source>
</evidence>
<dbReference type="GO" id="GO:0042910">
    <property type="term" value="F:xenobiotic transmembrane transporter activity"/>
    <property type="evidence" value="ECO:0007669"/>
    <property type="project" value="TreeGrafter"/>
</dbReference>
<dbReference type="RefSeq" id="WP_146308311.1">
    <property type="nucleotide sequence ID" value="NZ_VOHS01000076.1"/>
</dbReference>
<dbReference type="Gene3D" id="3.30.2090.10">
    <property type="entry name" value="Multidrug efflux transporter AcrB TolC docking domain, DN and DC subdomains"/>
    <property type="match status" value="2"/>
</dbReference>
<feature type="transmembrane region" description="Helical" evidence="9">
    <location>
        <begin position="896"/>
        <end position="920"/>
    </location>
</feature>
<dbReference type="Proteomes" id="UP000318815">
    <property type="component" value="Unassembled WGS sequence"/>
</dbReference>
<reference evidence="11 12" key="1">
    <citation type="submission" date="2019-08" db="EMBL/GenBank/DDBJ databases">
        <title>Whole genome sequencing of chitin degrading bacteria Chitinophaga pinensis YS16.</title>
        <authorList>
            <person name="Singh R.P."/>
            <person name="Manchanda G."/>
            <person name="Maurya I.K."/>
            <person name="Joshi N.K."/>
            <person name="Srivastava A.K."/>
        </authorList>
    </citation>
    <scope>NUCLEOTIDE SEQUENCE [LARGE SCALE GENOMIC DNA]</scope>
    <source>
        <strain evidence="11 12">YS-16</strain>
    </source>
</reference>
<dbReference type="Gene3D" id="3.30.70.1320">
    <property type="entry name" value="Multidrug efflux transporter AcrB pore domain like"/>
    <property type="match status" value="1"/>
</dbReference>
<keyword evidence="7 9" id="KW-1133">Transmembrane helix</keyword>
<evidence type="ECO:0000256" key="6">
    <source>
        <dbReference type="ARBA" id="ARBA00022692"/>
    </source>
</evidence>
<dbReference type="PANTHER" id="PTHR32063">
    <property type="match status" value="1"/>
</dbReference>
<dbReference type="Gene3D" id="3.30.70.1430">
    <property type="entry name" value="Multidrug efflux transporter AcrB pore domain"/>
    <property type="match status" value="2"/>
</dbReference>
<dbReference type="PANTHER" id="PTHR32063:SF9">
    <property type="entry name" value="SIMILAR TO MULTIDRUG RESISTANCE PROTEIN MEXB"/>
    <property type="match status" value="1"/>
</dbReference>
<dbReference type="NCBIfam" id="TIGR00915">
    <property type="entry name" value="2A0602"/>
    <property type="match status" value="1"/>
</dbReference>
<comment type="similarity">
    <text evidence="2">Belongs to the resistance-nodulation-cell division (RND) (TC 2.A.6) family.</text>
</comment>
<feature type="transmembrane region" description="Helical" evidence="9">
    <location>
        <begin position="365"/>
        <end position="385"/>
    </location>
</feature>
<name>A0A5C6LLE6_9BACT</name>
<dbReference type="GO" id="GO:0009636">
    <property type="term" value="P:response to toxic substance"/>
    <property type="evidence" value="ECO:0007669"/>
    <property type="project" value="UniProtKB-ARBA"/>
</dbReference>
<keyword evidence="8 9" id="KW-0472">Membrane</keyword>
<evidence type="ECO:0000256" key="5">
    <source>
        <dbReference type="ARBA" id="ARBA00022519"/>
    </source>
</evidence>
<dbReference type="PROSITE" id="PS50156">
    <property type="entry name" value="SSD"/>
    <property type="match status" value="1"/>
</dbReference>
<gene>
    <name evidence="11" type="ORF">FEF09_28990</name>
</gene>
<dbReference type="GO" id="GO:0015562">
    <property type="term" value="F:efflux transmembrane transporter activity"/>
    <property type="evidence" value="ECO:0007669"/>
    <property type="project" value="InterPro"/>
</dbReference>
<protein>
    <submittedName>
        <fullName evidence="11">Efflux RND transporter permease subunit</fullName>
    </submittedName>
</protein>
<evidence type="ECO:0000313" key="11">
    <source>
        <dbReference type="EMBL" id="TWV91107.1"/>
    </source>
</evidence>
<proteinExistence type="inferred from homology"/>
<comment type="caution">
    <text evidence="11">The sequence shown here is derived from an EMBL/GenBank/DDBJ whole genome shotgun (WGS) entry which is preliminary data.</text>
</comment>
<feature type="transmembrane region" description="Helical" evidence="9">
    <location>
        <begin position="469"/>
        <end position="496"/>
    </location>
</feature>
<feature type="domain" description="SSD" evidence="10">
    <location>
        <begin position="369"/>
        <end position="494"/>
    </location>
</feature>
<dbReference type="SUPFAM" id="SSF82693">
    <property type="entry name" value="Multidrug efflux transporter AcrB pore domain, PN1, PN2, PC1 and PC2 subdomains"/>
    <property type="match status" value="4"/>
</dbReference>
<dbReference type="PRINTS" id="PR00702">
    <property type="entry name" value="ACRIFLAVINRP"/>
</dbReference>
<keyword evidence="6 9" id="KW-0812">Transmembrane</keyword>
<dbReference type="SUPFAM" id="SSF82714">
    <property type="entry name" value="Multidrug efflux transporter AcrB TolC docking domain, DN and DC subdomains"/>
    <property type="match status" value="2"/>
</dbReference>
<evidence type="ECO:0000256" key="3">
    <source>
        <dbReference type="ARBA" id="ARBA00022448"/>
    </source>
</evidence>
<evidence type="ECO:0000256" key="8">
    <source>
        <dbReference type="ARBA" id="ARBA00023136"/>
    </source>
</evidence>
<evidence type="ECO:0000256" key="1">
    <source>
        <dbReference type="ARBA" id="ARBA00004429"/>
    </source>
</evidence>
<evidence type="ECO:0000256" key="7">
    <source>
        <dbReference type="ARBA" id="ARBA00022989"/>
    </source>
</evidence>
<dbReference type="SUPFAM" id="SSF82866">
    <property type="entry name" value="Multidrug efflux transporter AcrB transmembrane domain"/>
    <property type="match status" value="2"/>
</dbReference>
<keyword evidence="5" id="KW-0997">Cell inner membrane</keyword>
<feature type="transmembrane region" description="Helical" evidence="9">
    <location>
        <begin position="1003"/>
        <end position="1029"/>
    </location>
</feature>
<keyword evidence="3" id="KW-0813">Transport</keyword>
<dbReference type="InterPro" id="IPR001036">
    <property type="entry name" value="Acrflvin-R"/>
</dbReference>
<dbReference type="EMBL" id="VOHS01000076">
    <property type="protein sequence ID" value="TWV91107.1"/>
    <property type="molecule type" value="Genomic_DNA"/>
</dbReference>
<dbReference type="GO" id="GO:0005886">
    <property type="term" value="C:plasma membrane"/>
    <property type="evidence" value="ECO:0007669"/>
    <property type="project" value="UniProtKB-SubCell"/>
</dbReference>
<feature type="transmembrane region" description="Helical" evidence="9">
    <location>
        <begin position="541"/>
        <end position="558"/>
    </location>
</feature>
<dbReference type="InterPro" id="IPR000731">
    <property type="entry name" value="SSD"/>
</dbReference>
<evidence type="ECO:0000256" key="2">
    <source>
        <dbReference type="ARBA" id="ARBA00010942"/>
    </source>
</evidence>
<feature type="transmembrane region" description="Helical" evidence="9">
    <location>
        <begin position="926"/>
        <end position="951"/>
    </location>
</feature>
<dbReference type="AlphaFoldDB" id="A0A5C6LLE6"/>
<feature type="transmembrane region" description="Helical" evidence="9">
    <location>
        <begin position="972"/>
        <end position="991"/>
    </location>
</feature>
<feature type="transmembrane region" description="Helical" evidence="9">
    <location>
        <begin position="341"/>
        <end position="358"/>
    </location>
</feature>
<feature type="transmembrane region" description="Helical" evidence="9">
    <location>
        <begin position="871"/>
        <end position="889"/>
    </location>
</feature>
<comment type="subcellular location">
    <subcellularLocation>
        <location evidence="1">Cell inner membrane</location>
        <topology evidence="1">Multi-pass membrane protein</topology>
    </subcellularLocation>
</comment>
<accession>A0A5C6LLE6</accession>
<dbReference type="Pfam" id="PF00873">
    <property type="entry name" value="ACR_tran"/>
    <property type="match status" value="1"/>
</dbReference>
<dbReference type="Gene3D" id="3.30.70.1440">
    <property type="entry name" value="Multidrug efflux transporter AcrB pore domain"/>
    <property type="match status" value="1"/>
</dbReference>
<dbReference type="InterPro" id="IPR027463">
    <property type="entry name" value="AcrB_DN_DC_subdom"/>
</dbReference>
<sequence>MLNKIIQRPVLATVLSVILVILGLVGLSRLPVTQFPDIAPPSVVVTATFPGGNAATVLRSVVTPIEEAVNGVENMTYIQSTASNDGTATISVFFKLDTDPDQAAVNVQNRVAQVTSQLPAEVVQAGVATTKQQNGMIMVLDLFSEDKATYNETFLQNYTKINVVPELKRIPGVGQVQIFGAKDYSMRIWLDPAQLSAHNVTSTEVLNAIQDQSLEAAPGKFGEGSHEPLSYVINYTGKFNKQEQFENIVVRAGTDGSVLYLKDLARIELGAANYTTDNKLNGKDAVTMAVFQTNGSNANAIQLAVEEVMQKASASFPKGIKYHVTMSTKEQLDVSIEQVKHTLIEAFILVFVIVFIFLQDFRSTLIPAIAVPVSLVGTFFFLQMLGFSINMLTLFALVLAIGIVVDDAIVVVEAVHGKMERSHLNPRAATVSALSEISGAIVSITLVMTAVFLPVGFMEGPTGVFYRQFAFTLAIAILISAFNALTLSPALCALILKNNHTNGHQEKKGFGKRFFAAFNTGFNAVTNKYTRGVKSLVRFKWIGLTGLAVITGVSVWLMNTTPKGFIPNEDASFVAMSLSLPAGAGLDRTTDVLKRADSLLRTIPAVESATTISGFNLLSNSSSPAYALGFMKLKPIQERGEIQDINMLVGVINEKLASIKEGTFNIFTFPTVPGFGTFNGLELMLQDRTGGSVDKFSETANKFIGEMMQQPEIAVAFTMFRSDFPQYQLEVDAVKAKQLGVSISDLLSNLQTNYGSRQASDFNLFGKYYRVMVQASPETRSAPESLEGMYVKNDQGAMVPVNSIIKLKRVYGPETMNRYNLYNSIAVNAIPKPGYSTGDAINAVEKLAASRLPAGYSFEWTGLSREEKLSGNQMVIIFALALVFVYFLLAAQYESYILPLAVLLSIPTGILGVFLAIRAVGIDNNIYVQVGLVMLIGLLAKNAILIVEFAVQRRKAGKTLVAAAIEAAKLRLRPIIMTSLAFVAGLLPLMTVKGPSAEGNHSISISTAGGMLTGVILGVFIIPVLFVVFQYLQEKVSRKPPADHSADQVKLLHHTQMQH</sequence>
<feature type="transmembrane region" description="Helical" evidence="9">
    <location>
        <begin position="433"/>
        <end position="457"/>
    </location>
</feature>